<dbReference type="AlphaFoldDB" id="A0A9X7JUB0"/>
<feature type="transmembrane region" description="Helical" evidence="1">
    <location>
        <begin position="97"/>
        <end position="117"/>
    </location>
</feature>
<dbReference type="OrthoDB" id="3579673at2"/>
<feature type="transmembrane region" description="Helical" evidence="1">
    <location>
        <begin position="138"/>
        <end position="165"/>
    </location>
</feature>
<gene>
    <name evidence="2" type="ORF">B7P34_04910</name>
</gene>
<comment type="caution">
    <text evidence="2">The sequence shown here is derived from an EMBL/GenBank/DDBJ whole genome shotgun (WGS) entry which is preliminary data.</text>
</comment>
<feature type="transmembrane region" description="Helical" evidence="1">
    <location>
        <begin position="185"/>
        <end position="207"/>
    </location>
</feature>
<dbReference type="EMBL" id="PXWG01000006">
    <property type="protein sequence ID" value="PSJ29851.1"/>
    <property type="molecule type" value="Genomic_DNA"/>
</dbReference>
<proteinExistence type="predicted"/>
<evidence type="ECO:0000256" key="1">
    <source>
        <dbReference type="SAM" id="Phobius"/>
    </source>
</evidence>
<keyword evidence="1" id="KW-0472">Membrane</keyword>
<keyword evidence="1" id="KW-1133">Transmembrane helix</keyword>
<keyword evidence="3" id="KW-1185">Reference proteome</keyword>
<name>A0A9X7JUB0_9ACTN</name>
<sequence length="340" mass="36380">MSATTVSRTAAGSAPRPPRTLGTAWVVWRRHRIAAWTALAVLAALCAELVWLRGAMTEYVAAHGLAAPCATEGDCAAHAAAVEEFGLRYGGFLGGNALLLEFLPLFAGMFVAGPVIARELESGTYKVAWTQSVSPLRWFAAKLGLPVAALLVGASVLSAVFLWTWRSVGHLDHGRLVDGTHWYEAFDALGPAPVTNVLFGAALGALAGLLLRRTLPAMAVTAFACVLLYWPLTAVRPYLADPVTTTRMSYLETRPFAGKDSWEYERGAITVSGTRLPDTDCHLAPVPTDCLARHGADGYYLDYHPPAHFQRLELAQAGLVAAAAVVCAAGALWRMRRLCP</sequence>
<dbReference type="RefSeq" id="WP_106674537.1">
    <property type="nucleotide sequence ID" value="NZ_PXWG01000006.1"/>
</dbReference>
<evidence type="ECO:0000313" key="2">
    <source>
        <dbReference type="EMBL" id="PSJ29851.1"/>
    </source>
</evidence>
<feature type="transmembrane region" description="Helical" evidence="1">
    <location>
        <begin position="214"/>
        <end position="232"/>
    </location>
</feature>
<accession>A0A9X7JUB0</accession>
<keyword evidence="1" id="KW-0812">Transmembrane</keyword>
<reference evidence="2 3" key="1">
    <citation type="submission" date="2018-03" db="EMBL/GenBank/DDBJ databases">
        <title>Chitinolytic properties of Streptosporangium nondiastaticum TBG75A20.</title>
        <authorList>
            <person name="Gayathri V."/>
            <person name="Shiburaj S."/>
        </authorList>
    </citation>
    <scope>NUCLEOTIDE SEQUENCE [LARGE SCALE GENOMIC DNA]</scope>
    <source>
        <strain evidence="2 3">TBG75A20</strain>
    </source>
</reference>
<evidence type="ECO:0000313" key="3">
    <source>
        <dbReference type="Proteomes" id="UP000242427"/>
    </source>
</evidence>
<protein>
    <recommendedName>
        <fullName evidence="4">ABC transporter permease</fullName>
    </recommendedName>
</protein>
<dbReference type="Proteomes" id="UP000242427">
    <property type="component" value="Unassembled WGS sequence"/>
</dbReference>
<feature type="transmembrane region" description="Helical" evidence="1">
    <location>
        <begin position="314"/>
        <end position="333"/>
    </location>
</feature>
<evidence type="ECO:0008006" key="4">
    <source>
        <dbReference type="Google" id="ProtNLM"/>
    </source>
</evidence>
<feature type="transmembrane region" description="Helical" evidence="1">
    <location>
        <begin position="33"/>
        <end position="52"/>
    </location>
</feature>
<organism evidence="2 3">
    <name type="scientific">Streptosporangium nondiastaticum</name>
    <dbReference type="NCBI Taxonomy" id="35764"/>
    <lineage>
        <taxon>Bacteria</taxon>
        <taxon>Bacillati</taxon>
        <taxon>Actinomycetota</taxon>
        <taxon>Actinomycetes</taxon>
        <taxon>Streptosporangiales</taxon>
        <taxon>Streptosporangiaceae</taxon>
        <taxon>Streptosporangium</taxon>
    </lineage>
</organism>